<organism evidence="2 3">
    <name type="scientific">Caerostris extrusa</name>
    <name type="common">Bark spider</name>
    <name type="synonym">Caerostris bankana</name>
    <dbReference type="NCBI Taxonomy" id="172846"/>
    <lineage>
        <taxon>Eukaryota</taxon>
        <taxon>Metazoa</taxon>
        <taxon>Ecdysozoa</taxon>
        <taxon>Arthropoda</taxon>
        <taxon>Chelicerata</taxon>
        <taxon>Arachnida</taxon>
        <taxon>Araneae</taxon>
        <taxon>Araneomorphae</taxon>
        <taxon>Entelegynae</taxon>
        <taxon>Araneoidea</taxon>
        <taxon>Araneidae</taxon>
        <taxon>Caerostris</taxon>
    </lineage>
</organism>
<proteinExistence type="predicted"/>
<comment type="caution">
    <text evidence="2">The sequence shown here is derived from an EMBL/GenBank/DDBJ whole genome shotgun (WGS) entry which is preliminary data.</text>
</comment>
<evidence type="ECO:0000313" key="3">
    <source>
        <dbReference type="Proteomes" id="UP001054945"/>
    </source>
</evidence>
<dbReference type="AlphaFoldDB" id="A0AAV4R1M7"/>
<dbReference type="Proteomes" id="UP001054945">
    <property type="component" value="Unassembled WGS sequence"/>
</dbReference>
<reference evidence="2 3" key="1">
    <citation type="submission" date="2021-06" db="EMBL/GenBank/DDBJ databases">
        <title>Caerostris extrusa draft genome.</title>
        <authorList>
            <person name="Kono N."/>
            <person name="Arakawa K."/>
        </authorList>
    </citation>
    <scope>NUCLEOTIDE SEQUENCE [LARGE SCALE GENOMIC DNA]</scope>
</reference>
<keyword evidence="3" id="KW-1185">Reference proteome</keyword>
<evidence type="ECO:0000313" key="2">
    <source>
        <dbReference type="EMBL" id="GIY14529.1"/>
    </source>
</evidence>
<protein>
    <submittedName>
        <fullName evidence="2">Uncharacterized protein</fullName>
    </submittedName>
</protein>
<feature type="region of interest" description="Disordered" evidence="1">
    <location>
        <begin position="146"/>
        <end position="169"/>
    </location>
</feature>
<name>A0AAV4R1M7_CAEEX</name>
<accession>A0AAV4R1M7</accession>
<gene>
    <name evidence="2" type="ORF">CEXT_2811</name>
</gene>
<evidence type="ECO:0000256" key="1">
    <source>
        <dbReference type="SAM" id="MobiDB-lite"/>
    </source>
</evidence>
<dbReference type="EMBL" id="BPLR01007098">
    <property type="protein sequence ID" value="GIY14529.1"/>
    <property type="molecule type" value="Genomic_DNA"/>
</dbReference>
<sequence length="169" mass="19315">MTFSTVLPFYFDGCRNERNTCFSGTLRIDKCSSNNFAYEENARGTDGTIQRKSRNLAEDVAECPKAVKAPRFRDMVVAEFLYSFCYPQIFGKHPEVSKHHPKKNTQPDRKSMPLSKMFHSVRPYSISGVEGSDTLDISYAIKPSPHTPVYLRPNNQKKSGRIKISNREK</sequence>